<dbReference type="GO" id="GO:0006397">
    <property type="term" value="P:mRNA processing"/>
    <property type="evidence" value="ECO:0007669"/>
    <property type="project" value="UniProtKB-KW"/>
</dbReference>
<reference evidence="5" key="2">
    <citation type="submission" date="2010-04" db="EMBL/GenBank/DDBJ databases">
        <authorList>
            <person name="Buell R."/>
            <person name="Hamilton J."/>
            <person name="Hostetler J."/>
        </authorList>
    </citation>
    <scope>NUCLEOTIDE SEQUENCE [LARGE SCALE GENOMIC DNA]</scope>
    <source>
        <strain evidence="5">DAOM:BR144</strain>
    </source>
</reference>
<dbReference type="STRING" id="431595.K3WPJ3"/>
<feature type="compositionally biased region" description="Polar residues" evidence="2">
    <location>
        <begin position="166"/>
        <end position="185"/>
    </location>
</feature>
<feature type="compositionally biased region" description="Basic and acidic residues" evidence="2">
    <location>
        <begin position="187"/>
        <end position="196"/>
    </location>
</feature>
<dbReference type="InterPro" id="IPR036483">
    <property type="entry name" value="PWI_dom_sf"/>
</dbReference>
<dbReference type="GO" id="GO:0005681">
    <property type="term" value="C:spliceosomal complex"/>
    <property type="evidence" value="ECO:0007669"/>
    <property type="project" value="TreeGrafter"/>
</dbReference>
<evidence type="ECO:0000313" key="4">
    <source>
        <dbReference type="EnsemblProtists" id="PYU1_T006885"/>
    </source>
</evidence>
<evidence type="ECO:0000313" key="5">
    <source>
        <dbReference type="Proteomes" id="UP000019132"/>
    </source>
</evidence>
<dbReference type="VEuPathDB" id="FungiDB:PYU1_G006871"/>
<dbReference type="InParanoid" id="K3WPJ3"/>
<dbReference type="HOGENOM" id="CLU_032410_1_0_1"/>
<keyword evidence="1" id="KW-0507">mRNA processing</keyword>
<keyword evidence="5" id="KW-1185">Reference proteome</keyword>
<dbReference type="EnsemblProtists" id="PYU1_T006885">
    <property type="protein sequence ID" value="PYU1_T006885"/>
    <property type="gene ID" value="PYU1_G006871"/>
</dbReference>
<feature type="compositionally biased region" description="Basic residues" evidence="2">
    <location>
        <begin position="197"/>
        <end position="225"/>
    </location>
</feature>
<dbReference type="SUPFAM" id="SSF101233">
    <property type="entry name" value="PWI domain"/>
    <property type="match status" value="1"/>
</dbReference>
<dbReference type="PANTHER" id="PTHR23148">
    <property type="entry name" value="SERINE/ARGININE REGULATED NUCLEAR MATRIX PROTEIN"/>
    <property type="match status" value="1"/>
</dbReference>
<feature type="compositionally biased region" description="Low complexity" evidence="2">
    <location>
        <begin position="298"/>
        <end position="307"/>
    </location>
</feature>
<dbReference type="Gene3D" id="1.20.1390.10">
    <property type="entry name" value="PWI domain"/>
    <property type="match status" value="1"/>
</dbReference>
<feature type="region of interest" description="Disordered" evidence="2">
    <location>
        <begin position="145"/>
        <end position="307"/>
    </location>
</feature>
<dbReference type="InterPro" id="IPR052225">
    <property type="entry name" value="Ser/Arg_repetitive_matrix"/>
</dbReference>
<dbReference type="eggNOG" id="KOG2146">
    <property type="taxonomic scope" value="Eukaryota"/>
</dbReference>
<dbReference type="InterPro" id="IPR002483">
    <property type="entry name" value="PWI_dom"/>
</dbReference>
<name>K3WPJ3_GLOUD</name>
<accession>K3WPJ3</accession>
<dbReference type="GO" id="GO:0048024">
    <property type="term" value="P:regulation of mRNA splicing, via spliceosome"/>
    <property type="evidence" value="ECO:0007669"/>
    <property type="project" value="TreeGrafter"/>
</dbReference>
<feature type="domain" description="PWI" evidence="3">
    <location>
        <begin position="28"/>
        <end position="129"/>
    </location>
</feature>
<proteinExistence type="predicted"/>
<reference evidence="5" key="1">
    <citation type="journal article" date="2010" name="Genome Biol.">
        <title>Genome sequence of the necrotrophic plant pathogen Pythium ultimum reveals original pathogenicity mechanisms and effector repertoire.</title>
        <authorList>
            <person name="Levesque C.A."/>
            <person name="Brouwer H."/>
            <person name="Cano L."/>
            <person name="Hamilton J.P."/>
            <person name="Holt C."/>
            <person name="Huitema E."/>
            <person name="Raffaele S."/>
            <person name="Robideau G.P."/>
            <person name="Thines M."/>
            <person name="Win J."/>
            <person name="Zerillo M.M."/>
            <person name="Beakes G.W."/>
            <person name="Boore J.L."/>
            <person name="Busam D."/>
            <person name="Dumas B."/>
            <person name="Ferriera S."/>
            <person name="Fuerstenberg S.I."/>
            <person name="Gachon C.M."/>
            <person name="Gaulin E."/>
            <person name="Govers F."/>
            <person name="Grenville-Briggs L."/>
            <person name="Horner N."/>
            <person name="Hostetler J."/>
            <person name="Jiang R.H."/>
            <person name="Johnson J."/>
            <person name="Krajaejun T."/>
            <person name="Lin H."/>
            <person name="Meijer H.J."/>
            <person name="Moore B."/>
            <person name="Morris P."/>
            <person name="Phuntmart V."/>
            <person name="Puiu D."/>
            <person name="Shetty J."/>
            <person name="Stajich J.E."/>
            <person name="Tripathy S."/>
            <person name="Wawra S."/>
            <person name="van West P."/>
            <person name="Whitty B.R."/>
            <person name="Coutinho P.M."/>
            <person name="Henrissat B."/>
            <person name="Martin F."/>
            <person name="Thomas P.D."/>
            <person name="Tyler B.M."/>
            <person name="De Vries R.P."/>
            <person name="Kamoun S."/>
            <person name="Yandell M."/>
            <person name="Tisserat N."/>
            <person name="Buell C.R."/>
        </authorList>
    </citation>
    <scope>NUCLEOTIDE SEQUENCE</scope>
    <source>
        <strain evidence="5">DAOM:BR144</strain>
    </source>
</reference>
<reference evidence="4" key="3">
    <citation type="submission" date="2015-02" db="UniProtKB">
        <authorList>
            <consortium name="EnsemblProtists"/>
        </authorList>
    </citation>
    <scope>IDENTIFICATION</scope>
    <source>
        <strain evidence="4">DAOM BR144</strain>
    </source>
</reference>
<dbReference type="EMBL" id="GL376560">
    <property type="status" value="NOT_ANNOTATED_CDS"/>
    <property type="molecule type" value="Genomic_DNA"/>
</dbReference>
<evidence type="ECO:0000259" key="3">
    <source>
        <dbReference type="PROSITE" id="PS51025"/>
    </source>
</evidence>
<dbReference type="PANTHER" id="PTHR23148:SF0">
    <property type="entry name" value="SERINE_ARGININE REPETITIVE MATRIX PROTEIN 1"/>
    <property type="match status" value="1"/>
</dbReference>
<evidence type="ECO:0000256" key="1">
    <source>
        <dbReference type="ARBA" id="ARBA00022664"/>
    </source>
</evidence>
<feature type="compositionally biased region" description="Basic and acidic residues" evidence="2">
    <location>
        <begin position="255"/>
        <end position="281"/>
    </location>
</feature>
<feature type="compositionally biased region" description="Basic residues" evidence="2">
    <location>
        <begin position="232"/>
        <end position="254"/>
    </location>
</feature>
<dbReference type="PROSITE" id="PS51025">
    <property type="entry name" value="PWI"/>
    <property type="match status" value="1"/>
</dbReference>
<protein>
    <recommendedName>
        <fullName evidence="3">PWI domain-containing protein</fullName>
    </recommendedName>
</protein>
<dbReference type="Proteomes" id="UP000019132">
    <property type="component" value="Unassembled WGS sequence"/>
</dbReference>
<evidence type="ECO:0000256" key="2">
    <source>
        <dbReference type="SAM" id="MobiDB-lite"/>
    </source>
</evidence>
<dbReference type="SMART" id="SM00311">
    <property type="entry name" value="PWI"/>
    <property type="match status" value="1"/>
</dbReference>
<organism evidence="4 5">
    <name type="scientific">Globisporangium ultimum (strain ATCC 200006 / CBS 805.95 / DAOM BR144)</name>
    <name type="common">Pythium ultimum</name>
    <dbReference type="NCBI Taxonomy" id="431595"/>
    <lineage>
        <taxon>Eukaryota</taxon>
        <taxon>Sar</taxon>
        <taxon>Stramenopiles</taxon>
        <taxon>Oomycota</taxon>
        <taxon>Peronosporomycetes</taxon>
        <taxon>Pythiales</taxon>
        <taxon>Pythiaceae</taxon>
        <taxon>Globisporangium</taxon>
    </lineage>
</organism>
<feature type="compositionally biased region" description="Basic and acidic residues" evidence="2">
    <location>
        <begin position="145"/>
        <end position="165"/>
    </location>
</feature>
<dbReference type="AlphaFoldDB" id="K3WPJ3"/>
<dbReference type="Pfam" id="PF01480">
    <property type="entry name" value="PWI"/>
    <property type="match status" value="1"/>
</dbReference>
<dbReference type="GO" id="GO:0003723">
    <property type="term" value="F:RNA binding"/>
    <property type="evidence" value="ECO:0007669"/>
    <property type="project" value="TreeGrafter"/>
</dbReference>
<dbReference type="OMA" id="QFVKELW"/>
<sequence>MASGGFFRGTSIDQDSRYFNQNKKLLAKMSFPKCFDDKVDLKKVKLEVIHQWVTERITALLGFEDDIVVSLVINLLEPKVDEKLDPRHLQISLTGFLEKDAPAFTEELWNLLLSAQAHATGIPTQLLEKKKQELEQLASEKEKLRQVLDKKRQETATNVRRDDNRGSGSTASTNTAAVAPSSSKPDQFGRDRNSRRDRTRGRSRSRSPRHRSPSPYRRRDRRSRRSPSPSRSKSRSRSYDRRRRSKRSRSHFRDRRSSRPSRDDAKRSRDDKSPSRDEKKESRNKRKKSSRSDRNRRSYSSSRSQSS</sequence>